<reference evidence="2 3" key="1">
    <citation type="submission" date="2007-01" db="EMBL/GenBank/DDBJ databases">
        <authorList>
            <person name="Haygood M."/>
            <person name="Podell S."/>
            <person name="Anderson C."/>
            <person name="Hopkinson B."/>
            <person name="Roe K."/>
            <person name="Barbeau K."/>
            <person name="Gaasterland T."/>
            <person name="Ferriera S."/>
            <person name="Johnson J."/>
            <person name="Kravitz S."/>
            <person name="Beeson K."/>
            <person name="Sutton G."/>
            <person name="Rogers Y.-H."/>
            <person name="Friedman R."/>
            <person name="Frazier M."/>
            <person name="Venter J.C."/>
        </authorList>
    </citation>
    <scope>NUCLEOTIDE SEQUENCE [LARGE SCALE GENOMIC DNA]</scope>
    <source>
        <strain evidence="2 3">ATCC 23134</strain>
    </source>
</reference>
<protein>
    <recommendedName>
        <fullName evidence="4">Lipoprotein</fullName>
    </recommendedName>
</protein>
<sequence length="223" mass="25610">MKKTTLVVWVCLLWANTTVAQSLPKGQAIKQQVIQFFGGKKALKKVRKLSYTLEMGVPGQARLKEQVWVHFKRKRLRKTFTRKGKKVTQYYKKGKAWEGRGKHKRFLAKDETDKLGNVFFYNFLGMLNNPQVQWQWLKETTYQNQKVAIVKAADATHSLDLFVTASGKILTTGMPNPQSGEYEVLADELEYVNIGKGIKFPLVFKVYSNGVLVYIGRFKNVKV</sequence>
<dbReference type="Proteomes" id="UP000004095">
    <property type="component" value="Unassembled WGS sequence"/>
</dbReference>
<dbReference type="RefSeq" id="WP_002701819.1">
    <property type="nucleotide sequence ID" value="NZ_AAWS01000040.1"/>
</dbReference>
<keyword evidence="1" id="KW-0732">Signal</keyword>
<name>A1ZUI8_MICM2</name>
<organism evidence="2 3">
    <name type="scientific">Microscilla marina ATCC 23134</name>
    <dbReference type="NCBI Taxonomy" id="313606"/>
    <lineage>
        <taxon>Bacteria</taxon>
        <taxon>Pseudomonadati</taxon>
        <taxon>Bacteroidota</taxon>
        <taxon>Cytophagia</taxon>
        <taxon>Cytophagales</taxon>
        <taxon>Microscillaceae</taxon>
        <taxon>Microscilla</taxon>
    </lineage>
</organism>
<proteinExistence type="predicted"/>
<feature type="signal peptide" evidence="1">
    <location>
        <begin position="1"/>
        <end position="20"/>
    </location>
</feature>
<dbReference type="EMBL" id="AAWS01000040">
    <property type="protein sequence ID" value="EAY26007.1"/>
    <property type="molecule type" value="Genomic_DNA"/>
</dbReference>
<feature type="chain" id="PRO_5002642453" description="Lipoprotein" evidence="1">
    <location>
        <begin position="21"/>
        <end position="223"/>
    </location>
</feature>
<evidence type="ECO:0000256" key="1">
    <source>
        <dbReference type="SAM" id="SignalP"/>
    </source>
</evidence>
<evidence type="ECO:0000313" key="2">
    <source>
        <dbReference type="EMBL" id="EAY26007.1"/>
    </source>
</evidence>
<comment type="caution">
    <text evidence="2">The sequence shown here is derived from an EMBL/GenBank/DDBJ whole genome shotgun (WGS) entry which is preliminary data.</text>
</comment>
<dbReference type="AlphaFoldDB" id="A1ZUI8"/>
<gene>
    <name evidence="2" type="ORF">M23134_07156</name>
</gene>
<accession>A1ZUI8</accession>
<keyword evidence="3" id="KW-1185">Reference proteome</keyword>
<evidence type="ECO:0008006" key="4">
    <source>
        <dbReference type="Google" id="ProtNLM"/>
    </source>
</evidence>
<evidence type="ECO:0000313" key="3">
    <source>
        <dbReference type="Proteomes" id="UP000004095"/>
    </source>
</evidence>